<dbReference type="GeneID" id="30172776"/>
<evidence type="ECO:0000313" key="2">
    <source>
        <dbReference type="EMBL" id="OCF49879.1"/>
    </source>
</evidence>
<dbReference type="KEGG" id="kpin:30172776"/>
<feature type="region of interest" description="Disordered" evidence="1">
    <location>
        <begin position="344"/>
        <end position="400"/>
    </location>
</feature>
<feature type="compositionally biased region" description="Low complexity" evidence="1">
    <location>
        <begin position="567"/>
        <end position="591"/>
    </location>
</feature>
<feature type="region of interest" description="Disordered" evidence="1">
    <location>
        <begin position="753"/>
        <end position="774"/>
    </location>
</feature>
<dbReference type="RefSeq" id="XP_019011098.1">
    <property type="nucleotide sequence ID" value="XM_019156140.1"/>
</dbReference>
<organism evidence="2">
    <name type="scientific">Kwoniella pini CBS 10737</name>
    <dbReference type="NCBI Taxonomy" id="1296096"/>
    <lineage>
        <taxon>Eukaryota</taxon>
        <taxon>Fungi</taxon>
        <taxon>Dikarya</taxon>
        <taxon>Basidiomycota</taxon>
        <taxon>Agaricomycotina</taxon>
        <taxon>Tremellomycetes</taxon>
        <taxon>Tremellales</taxon>
        <taxon>Cryptococcaceae</taxon>
        <taxon>Kwoniella</taxon>
    </lineage>
</organism>
<dbReference type="PANTHER" id="PTHR38120:SF1">
    <property type="entry name" value="M PROTEIN, SEROTYPE 2.1"/>
    <property type="match status" value="1"/>
</dbReference>
<gene>
    <name evidence="2" type="ORF">I206_04407</name>
    <name evidence="3" type="ORF">I206_104018</name>
</gene>
<dbReference type="EMBL" id="CP144523">
    <property type="protein sequence ID" value="WWC70072.1"/>
    <property type="molecule type" value="Genomic_DNA"/>
</dbReference>
<feature type="region of interest" description="Disordered" evidence="1">
    <location>
        <begin position="478"/>
        <end position="505"/>
    </location>
</feature>
<feature type="region of interest" description="Disordered" evidence="1">
    <location>
        <begin position="702"/>
        <end position="731"/>
    </location>
</feature>
<feature type="compositionally biased region" description="Basic and acidic residues" evidence="1">
    <location>
        <begin position="69"/>
        <end position="81"/>
    </location>
</feature>
<feature type="region of interest" description="Disordered" evidence="1">
    <location>
        <begin position="1"/>
        <end position="81"/>
    </location>
</feature>
<feature type="region of interest" description="Disordered" evidence="1">
    <location>
        <begin position="193"/>
        <end position="225"/>
    </location>
</feature>
<feature type="region of interest" description="Disordered" evidence="1">
    <location>
        <begin position="517"/>
        <end position="672"/>
    </location>
</feature>
<proteinExistence type="predicted"/>
<reference evidence="2" key="1">
    <citation type="submission" date="2013-07" db="EMBL/GenBank/DDBJ databases">
        <title>The Genome Sequence of Cryptococcus pinus CBS10737.</title>
        <authorList>
            <consortium name="The Broad Institute Genome Sequencing Platform"/>
            <person name="Cuomo C."/>
            <person name="Litvintseva A."/>
            <person name="Chen Y."/>
            <person name="Heitman J."/>
            <person name="Sun S."/>
            <person name="Springer D."/>
            <person name="Dromer F."/>
            <person name="Young S.K."/>
            <person name="Zeng Q."/>
            <person name="Gargeya S."/>
            <person name="Fitzgerald M."/>
            <person name="Abouelleil A."/>
            <person name="Alvarado L."/>
            <person name="Berlin A.M."/>
            <person name="Chapman S.B."/>
            <person name="Dewar J."/>
            <person name="Goldberg J."/>
            <person name="Griggs A."/>
            <person name="Gujja S."/>
            <person name="Hansen M."/>
            <person name="Howarth C."/>
            <person name="Imamovic A."/>
            <person name="Larimer J."/>
            <person name="McCowan C."/>
            <person name="Murphy C."/>
            <person name="Pearson M."/>
            <person name="Priest M."/>
            <person name="Roberts A."/>
            <person name="Saif S."/>
            <person name="Shea T."/>
            <person name="Sykes S."/>
            <person name="Wortman J."/>
            <person name="Nusbaum C."/>
            <person name="Birren B."/>
        </authorList>
    </citation>
    <scope>NUCLEOTIDE SEQUENCE [LARGE SCALE GENOMIC DNA]</scope>
    <source>
        <strain evidence="2">CBS 10737</strain>
    </source>
</reference>
<reference evidence="3" key="4">
    <citation type="submission" date="2024-02" db="EMBL/GenBank/DDBJ databases">
        <title>Comparative genomics of Cryptococcus and Kwoniella reveals pathogenesis evolution and contrasting modes of karyotype evolution via chromosome fusion or intercentromeric recombination.</title>
        <authorList>
            <person name="Coelho M.A."/>
            <person name="David-Palma M."/>
            <person name="Shea T."/>
            <person name="Bowers K."/>
            <person name="McGinley-Smith S."/>
            <person name="Mohammad A.W."/>
            <person name="Gnirke A."/>
            <person name="Yurkov A.M."/>
            <person name="Nowrousian M."/>
            <person name="Sun S."/>
            <person name="Cuomo C.A."/>
            <person name="Heitman J."/>
        </authorList>
    </citation>
    <scope>NUCLEOTIDE SEQUENCE</scope>
    <source>
        <strain evidence="3">CBS 10737</strain>
    </source>
</reference>
<feature type="compositionally biased region" description="Low complexity" evidence="1">
    <location>
        <begin position="195"/>
        <end position="211"/>
    </location>
</feature>
<evidence type="ECO:0000313" key="4">
    <source>
        <dbReference type="Proteomes" id="UP000094020"/>
    </source>
</evidence>
<protein>
    <submittedName>
        <fullName evidence="2">Uncharacterized protein</fullName>
    </submittedName>
</protein>
<dbReference type="STRING" id="1296096.A0A1B9I2W6"/>
<dbReference type="AlphaFoldDB" id="A0A1B9I2W6"/>
<feature type="compositionally biased region" description="Low complexity" evidence="1">
    <location>
        <begin position="647"/>
        <end position="658"/>
    </location>
</feature>
<reference evidence="2" key="3">
    <citation type="submission" date="2016-07" db="EMBL/GenBank/DDBJ databases">
        <title>Evolution of pathogenesis and genome organization in the Tremellales.</title>
        <authorList>
            <person name="Cuomo C."/>
            <person name="Litvintseva A."/>
            <person name="Heitman J."/>
            <person name="Chen Y."/>
            <person name="Sun S."/>
            <person name="Springer D."/>
            <person name="Dromer F."/>
            <person name="Young S."/>
            <person name="Zeng Q."/>
            <person name="Chapman S."/>
            <person name="Gujja S."/>
            <person name="Saif S."/>
            <person name="Birren B."/>
        </authorList>
    </citation>
    <scope>NUCLEOTIDE SEQUENCE</scope>
    <source>
        <strain evidence="2">CBS 10737</strain>
    </source>
</reference>
<dbReference type="OrthoDB" id="2121319at2759"/>
<feature type="compositionally biased region" description="Basic and acidic residues" evidence="1">
    <location>
        <begin position="702"/>
        <end position="711"/>
    </location>
</feature>
<name>A0A1B9I2W6_9TREE</name>
<reference evidence="3" key="2">
    <citation type="submission" date="2013-07" db="EMBL/GenBank/DDBJ databases">
        <authorList>
            <consortium name="The Broad Institute Genome Sequencing Platform"/>
            <person name="Cuomo C."/>
            <person name="Litvintseva A."/>
            <person name="Chen Y."/>
            <person name="Heitman J."/>
            <person name="Sun S."/>
            <person name="Springer D."/>
            <person name="Dromer F."/>
            <person name="Young S.K."/>
            <person name="Zeng Q."/>
            <person name="Gargeya S."/>
            <person name="Fitzgerald M."/>
            <person name="Abouelleil A."/>
            <person name="Alvarado L."/>
            <person name="Berlin A.M."/>
            <person name="Chapman S.B."/>
            <person name="Dewar J."/>
            <person name="Goldberg J."/>
            <person name="Griggs A."/>
            <person name="Gujja S."/>
            <person name="Hansen M."/>
            <person name="Howarth C."/>
            <person name="Imamovic A."/>
            <person name="Larimer J."/>
            <person name="McCowan C."/>
            <person name="Murphy C."/>
            <person name="Pearson M."/>
            <person name="Priest M."/>
            <person name="Roberts A."/>
            <person name="Saif S."/>
            <person name="Shea T."/>
            <person name="Sykes S."/>
            <person name="Wortman J."/>
            <person name="Nusbaum C."/>
            <person name="Birren B."/>
        </authorList>
    </citation>
    <scope>NUCLEOTIDE SEQUENCE</scope>
    <source>
        <strain evidence="3">CBS 10737</strain>
    </source>
</reference>
<sequence>MSLSVSPSSSSPLTIHSRPLPPNRKRNSYTPSPRATPRITPESSFADQGDVSILASPNVKQHDGTLGGLRERSEEELARADREELEEALKREWQHRDYLLQRIEQAESERKNLVNKQEELIKGMNALQARGDEAYNEQSRMEADLEERDELLERLRKRLADSERQARESQKRYIEQEQTFEIERQALQAQENHLQQRLKSLSSSSSSIRRSVTPTPPSDTENVSSLKDELASLNLSHSTLLAKLNTITKELHELKILNQELVEENEGWEFLVRERTMNGKLRQEGGLLSNEDEEEIYSEPRQNARLDPELEEEMSELASDLDNQSPIFDDDHQFFATNLDREEKWKSGQHLAPPSKSRKGKKDRAVSGSTPVEPNGSGLDLASELGKADEKPDENASVVSDSGKHIEIAALRSEVKQLKESNKALTLYCSKIIDRIIAQEGFEHVLSVDYKTRRATTRAASGSSTRPALKDVLNIPRGMTTSPISEESPAIVTTEPSIEPVKPKKARPLSMMVRAMTGPTEKSVPPAATQPPVTEESKADKRARRGFSLDFRSMGFGASSYTAPNESSKSSLRPLTLSSKSTSTSGRSSSARKLDIHEEDEEDRKERHRMEATMKLMGINRTPSPSIPEDPNEGNPSYLHQGKANWISSIRTSASSSRKSSETPLERLSSTIGMTEDNSISFEDVNDPKTAIQALKAFDEREAQKRKEIQKGKRNSIYTSPPKIGLGRRISIEHKEDEDLRNRTISKSESINTLWSIGGGDSRPNSGEIVLDKK</sequence>
<dbReference type="PANTHER" id="PTHR38120">
    <property type="entry name" value="EXPRESSED PROTEIN"/>
    <property type="match status" value="1"/>
</dbReference>
<feature type="region of interest" description="Disordered" evidence="1">
    <location>
        <begin position="283"/>
        <end position="326"/>
    </location>
</feature>
<evidence type="ECO:0000256" key="1">
    <source>
        <dbReference type="SAM" id="MobiDB-lite"/>
    </source>
</evidence>
<evidence type="ECO:0000313" key="3">
    <source>
        <dbReference type="EMBL" id="WWC70072.1"/>
    </source>
</evidence>
<keyword evidence="4" id="KW-1185">Reference proteome</keyword>
<accession>A0A1B9I2W6</accession>
<dbReference type="Proteomes" id="UP000094020">
    <property type="component" value="Chromosome 5"/>
</dbReference>
<feature type="compositionally biased region" description="Low complexity" evidence="1">
    <location>
        <begin position="1"/>
        <end position="13"/>
    </location>
</feature>
<dbReference type="EMBL" id="KI894011">
    <property type="protein sequence ID" value="OCF49879.1"/>
    <property type="molecule type" value="Genomic_DNA"/>
</dbReference>